<reference evidence="5" key="2">
    <citation type="submission" date="2025-08" db="UniProtKB">
        <authorList>
            <consortium name="RefSeq"/>
        </authorList>
    </citation>
    <scope>IDENTIFICATION</scope>
    <source>
        <tissue evidence="5">Etiolated seedlings</tissue>
    </source>
</reference>
<sequence length="385" mass="43214">MGDHPRSPTLDLHNIFKIPKTKSLKDVSKVYKSFVSKRQHDKKSHEEPTTPLGFDHINDNRRVDEDFWSTNLMSRSESRRSKTPTPRTRPLSRHGSRRCTTPTPTSLSRSSSRKSATEIAASSLKRIVSRRSSSSAASLSRNTSKLDISEPELLPNFPTSPTDDFVIKSSRETGHIHAVSLSSNLSRRSTTPIIFSQTTVRRKPPEVQKKLHCTLEELCFGTVKKIKVTRDVIKHPGVIIQEEEILKIEVKPGWRKGTKITFEGVGDEKPGYLPTDIVFLIDEKKHPLFMRDGNDLEIGVEIPLVDALAGCSIPIPLLGGDKMTLSFENTVIYPGFEKVIQGQGMPNPKNNSTRGDLHVKFLIDFPTELNDEQRKEAVSILQDCC</sequence>
<name>A0A1S2X9B2_CICAR</name>
<dbReference type="InterPro" id="IPR051339">
    <property type="entry name" value="DnaJ_subfamily_B"/>
</dbReference>
<dbReference type="PaxDb" id="3827-XP_004485492.1"/>
<evidence type="ECO:0000256" key="1">
    <source>
        <dbReference type="ARBA" id="ARBA00023186"/>
    </source>
</evidence>
<dbReference type="RefSeq" id="XP_004485492.1">
    <property type="nucleotide sequence ID" value="XM_004485435.3"/>
</dbReference>
<dbReference type="PANTHER" id="PTHR24078:SF522">
    <property type="entry name" value="DNAJ CHAPERONE C-TERMINAL DOMAIN-CONTAINING PROTEIN"/>
    <property type="match status" value="1"/>
</dbReference>
<evidence type="ECO:0000259" key="3">
    <source>
        <dbReference type="Pfam" id="PF01556"/>
    </source>
</evidence>
<dbReference type="OrthoDB" id="550424at2759"/>
<reference evidence="4" key="1">
    <citation type="journal article" date="2013" name="Nat. Biotechnol.">
        <title>Draft genome sequence of chickpea (Cicer arietinum) provides a resource for trait improvement.</title>
        <authorList>
            <person name="Varshney R.K."/>
            <person name="Song C."/>
            <person name="Saxena R.K."/>
            <person name="Azam S."/>
            <person name="Yu S."/>
            <person name="Sharpe A.G."/>
            <person name="Cannon S."/>
            <person name="Baek J."/>
            <person name="Rosen B.D."/>
            <person name="Tar'an B."/>
            <person name="Millan T."/>
            <person name="Zhang X."/>
            <person name="Ramsay L.D."/>
            <person name="Iwata A."/>
            <person name="Wang Y."/>
            <person name="Nelson W."/>
            <person name="Farmer A.D."/>
            <person name="Gaur P.M."/>
            <person name="Soderlund C."/>
            <person name="Penmetsa R.V."/>
            <person name="Xu C."/>
            <person name="Bharti A.K."/>
            <person name="He W."/>
            <person name="Winter P."/>
            <person name="Zhao S."/>
            <person name="Hane J.K."/>
            <person name="Carrasquilla-Garcia N."/>
            <person name="Condie J.A."/>
            <person name="Upadhyaya H.D."/>
            <person name="Luo M.C."/>
            <person name="Thudi M."/>
            <person name="Gowda C.L."/>
            <person name="Singh N.P."/>
            <person name="Lichtenzveig J."/>
            <person name="Gali K.K."/>
            <person name="Rubio J."/>
            <person name="Nadarajan N."/>
            <person name="Dolezel J."/>
            <person name="Bansal K.C."/>
            <person name="Xu X."/>
            <person name="Edwards D."/>
            <person name="Zhang G."/>
            <person name="Kahl G."/>
            <person name="Gil J."/>
            <person name="Singh K.B."/>
            <person name="Datta S.K."/>
            <person name="Jackson S.A."/>
            <person name="Wang J."/>
            <person name="Cook D.R."/>
        </authorList>
    </citation>
    <scope>NUCLEOTIDE SEQUENCE [LARGE SCALE GENOMIC DNA]</scope>
    <source>
        <strain evidence="4">cv. CDC Frontier</strain>
    </source>
</reference>
<keyword evidence="4" id="KW-1185">Reference proteome</keyword>
<dbReference type="STRING" id="3827.A0A1S2X9B2"/>
<protein>
    <submittedName>
        <fullName evidence="5">Uncharacterized protein LOC101514711</fullName>
    </submittedName>
</protein>
<dbReference type="Gene3D" id="2.60.260.20">
    <property type="entry name" value="Urease metallochaperone UreE, N-terminal domain"/>
    <property type="match status" value="2"/>
</dbReference>
<dbReference type="GO" id="GO:0051082">
    <property type="term" value="F:unfolded protein binding"/>
    <property type="evidence" value="ECO:0007669"/>
    <property type="project" value="InterPro"/>
</dbReference>
<dbReference type="SUPFAM" id="SSF49493">
    <property type="entry name" value="HSP40/DnaJ peptide-binding domain"/>
    <property type="match status" value="2"/>
</dbReference>
<dbReference type="CDD" id="cd10747">
    <property type="entry name" value="DnaJ_C"/>
    <property type="match status" value="1"/>
</dbReference>
<feature type="compositionally biased region" description="Low complexity" evidence="2">
    <location>
        <begin position="98"/>
        <end position="114"/>
    </location>
</feature>
<dbReference type="InterPro" id="IPR002939">
    <property type="entry name" value="DnaJ_C"/>
</dbReference>
<dbReference type="FunFam" id="2.60.260.20:FF:000002">
    <property type="entry name" value="Dnaj homolog subfamily b member"/>
    <property type="match status" value="1"/>
</dbReference>
<dbReference type="AlphaFoldDB" id="A0A1S2X9B2"/>
<dbReference type="Proteomes" id="UP000087171">
    <property type="component" value="Chromosome Ca1"/>
</dbReference>
<dbReference type="GeneID" id="101514711"/>
<organism evidence="4 5">
    <name type="scientific">Cicer arietinum</name>
    <name type="common">Chickpea</name>
    <name type="synonym">Garbanzo</name>
    <dbReference type="NCBI Taxonomy" id="3827"/>
    <lineage>
        <taxon>Eukaryota</taxon>
        <taxon>Viridiplantae</taxon>
        <taxon>Streptophyta</taxon>
        <taxon>Embryophyta</taxon>
        <taxon>Tracheophyta</taxon>
        <taxon>Spermatophyta</taxon>
        <taxon>Magnoliopsida</taxon>
        <taxon>eudicotyledons</taxon>
        <taxon>Gunneridae</taxon>
        <taxon>Pentapetalae</taxon>
        <taxon>rosids</taxon>
        <taxon>fabids</taxon>
        <taxon>Fabales</taxon>
        <taxon>Fabaceae</taxon>
        <taxon>Papilionoideae</taxon>
        <taxon>50 kb inversion clade</taxon>
        <taxon>NPAAA clade</taxon>
        <taxon>Hologalegina</taxon>
        <taxon>IRL clade</taxon>
        <taxon>Cicereae</taxon>
        <taxon>Cicer</taxon>
    </lineage>
</organism>
<dbReference type="GO" id="GO:0006457">
    <property type="term" value="P:protein folding"/>
    <property type="evidence" value="ECO:0007669"/>
    <property type="project" value="InterPro"/>
</dbReference>
<evidence type="ECO:0000313" key="5">
    <source>
        <dbReference type="RefSeq" id="XP_004485492.1"/>
    </source>
</evidence>
<dbReference type="Pfam" id="PF01556">
    <property type="entry name" value="DnaJ_C"/>
    <property type="match status" value="1"/>
</dbReference>
<gene>
    <name evidence="5" type="primary">LOC101514711</name>
</gene>
<evidence type="ECO:0000256" key="2">
    <source>
        <dbReference type="SAM" id="MobiDB-lite"/>
    </source>
</evidence>
<keyword evidence="1" id="KW-0143">Chaperone</keyword>
<feature type="region of interest" description="Disordered" evidence="2">
    <location>
        <begin position="73"/>
        <end position="118"/>
    </location>
</feature>
<feature type="domain" description="Chaperone DnaJ C-terminal" evidence="3">
    <location>
        <begin position="208"/>
        <end position="366"/>
    </location>
</feature>
<dbReference type="GO" id="GO:0051087">
    <property type="term" value="F:protein-folding chaperone binding"/>
    <property type="evidence" value="ECO:0007669"/>
    <property type="project" value="TreeGrafter"/>
</dbReference>
<dbReference type="GO" id="GO:0005829">
    <property type="term" value="C:cytosol"/>
    <property type="evidence" value="ECO:0007669"/>
    <property type="project" value="TreeGrafter"/>
</dbReference>
<dbReference type="eggNOG" id="KOG0714">
    <property type="taxonomic scope" value="Eukaryota"/>
</dbReference>
<dbReference type="KEGG" id="cam:101514711"/>
<dbReference type="InterPro" id="IPR008971">
    <property type="entry name" value="HSP40/DnaJ_pept-bd"/>
</dbReference>
<feature type="region of interest" description="Disordered" evidence="2">
    <location>
        <begin position="36"/>
        <end position="58"/>
    </location>
</feature>
<dbReference type="FunFam" id="2.60.260.20:FF:000006">
    <property type="entry name" value="DnaJ subfamily B member 13"/>
    <property type="match status" value="1"/>
</dbReference>
<evidence type="ECO:0000313" key="4">
    <source>
        <dbReference type="Proteomes" id="UP000087171"/>
    </source>
</evidence>
<proteinExistence type="predicted"/>
<accession>A0A1S2X9B2</accession>
<dbReference type="PANTHER" id="PTHR24078">
    <property type="entry name" value="DNAJ HOMOLOG SUBFAMILY C MEMBER"/>
    <property type="match status" value="1"/>
</dbReference>